<dbReference type="PANTHER" id="PTHR23300">
    <property type="entry name" value="METHANETHIOL OXIDASE"/>
    <property type="match status" value="1"/>
</dbReference>
<dbReference type="AlphaFoldDB" id="A0ABD0YCN3"/>
<proteinExistence type="inferred from homology"/>
<protein>
    <recommendedName>
        <fullName evidence="5">Methanethiol oxidase</fullName>
    </recommendedName>
</protein>
<dbReference type="EMBL" id="JBFDAA010000009">
    <property type="protein sequence ID" value="KAL1129063.1"/>
    <property type="molecule type" value="Genomic_DNA"/>
</dbReference>
<evidence type="ECO:0008006" key="5">
    <source>
        <dbReference type="Google" id="ProtNLM"/>
    </source>
</evidence>
<gene>
    <name evidence="3" type="ORF">AAG570_013595</name>
</gene>
<dbReference type="InterPro" id="IPR008826">
    <property type="entry name" value="Se-bd"/>
</dbReference>
<organism evidence="3 4">
    <name type="scientific">Ranatra chinensis</name>
    <dbReference type="NCBI Taxonomy" id="642074"/>
    <lineage>
        <taxon>Eukaryota</taxon>
        <taxon>Metazoa</taxon>
        <taxon>Ecdysozoa</taxon>
        <taxon>Arthropoda</taxon>
        <taxon>Hexapoda</taxon>
        <taxon>Insecta</taxon>
        <taxon>Pterygota</taxon>
        <taxon>Neoptera</taxon>
        <taxon>Paraneoptera</taxon>
        <taxon>Hemiptera</taxon>
        <taxon>Heteroptera</taxon>
        <taxon>Panheteroptera</taxon>
        <taxon>Nepomorpha</taxon>
        <taxon>Nepidae</taxon>
        <taxon>Ranatrinae</taxon>
        <taxon>Ranatra</taxon>
    </lineage>
</organism>
<dbReference type="Pfam" id="PF05694">
    <property type="entry name" value="SBP56"/>
    <property type="match status" value="1"/>
</dbReference>
<dbReference type="Proteomes" id="UP001558652">
    <property type="component" value="Unassembled WGS sequence"/>
</dbReference>
<reference evidence="3 4" key="1">
    <citation type="submission" date="2024-07" db="EMBL/GenBank/DDBJ databases">
        <title>Chromosome-level genome assembly of the water stick insect Ranatra chinensis (Heteroptera: Nepidae).</title>
        <authorList>
            <person name="Liu X."/>
        </authorList>
    </citation>
    <scope>NUCLEOTIDE SEQUENCE [LARGE SCALE GENOMIC DNA]</scope>
    <source>
        <strain evidence="3">Cailab_2021Rc</strain>
        <tissue evidence="3">Muscle</tissue>
    </source>
</reference>
<dbReference type="PANTHER" id="PTHR23300:SF0">
    <property type="entry name" value="METHANETHIOL OXIDASE"/>
    <property type="match status" value="1"/>
</dbReference>
<comment type="similarity">
    <text evidence="1">Belongs to the selenium-binding protein family.</text>
</comment>
<accession>A0ABD0YCN3</accession>
<evidence type="ECO:0000313" key="4">
    <source>
        <dbReference type="Proteomes" id="UP001558652"/>
    </source>
</evidence>
<dbReference type="SUPFAM" id="SSF75011">
    <property type="entry name" value="3-carboxy-cis,cis-mucoante lactonizing enzyme"/>
    <property type="match status" value="1"/>
</dbReference>
<evidence type="ECO:0000313" key="3">
    <source>
        <dbReference type="EMBL" id="KAL1129063.1"/>
    </source>
</evidence>
<feature type="non-terminal residue" evidence="3">
    <location>
        <position position="1"/>
    </location>
</feature>
<evidence type="ECO:0000256" key="1">
    <source>
        <dbReference type="ARBA" id="ARBA00005606"/>
    </source>
</evidence>
<keyword evidence="4" id="KW-1185">Reference proteome</keyword>
<name>A0ABD0YCN3_9HEMI</name>
<evidence type="ECO:0000256" key="2">
    <source>
        <dbReference type="ARBA" id="ARBA00023266"/>
    </source>
</evidence>
<keyword evidence="2" id="KW-0711">Selenium</keyword>
<comment type="caution">
    <text evidence="3">The sequence shown here is derived from an EMBL/GenBank/DDBJ whole genome shotgun (WGS) entry which is preliminary data.</text>
</comment>
<sequence length="448" mass="50481">GYRTPLDALKNGTREKILYVLCINPNPDANKTPDYLATVDVDPESPTYSQVIDRMYGTALGDEMHHFGWNACSSCFGDETKSRNKLVIPCIGSDRIYIVDISDNRHPKLHKVIEPEVMHKYGVSTPHTTHCLADGRVMISTLGDPNGEGKGDFLLIDGNTWDIIGTWTKGEKKAKFGYDYWYQPHWDVMISTEWAAPKSFKKGFSFEEITDPNLTGRSINVFSWSDQKLLQVIDLGVDGIAPLEVRFLHNPLAAEGFVGCALNSNIFRFFRRDDGTWEAEKVISIPAKKVEGWVKPEMPGLVTDILLSLDDRFLYLSNWLHGDIRQYDVTDTSNPKLVGQIYLGGSITKEGPVKVIEQPPVRVIKGEKIHGSPQMLQLSLDGKRLYVTTSLFTPWDRQFYPDMIKHGSVMLKIDVDTENGGMTLDENYLVNFGKEPGGPVLAHETRYY</sequence>